<evidence type="ECO:0000313" key="1">
    <source>
        <dbReference type="EMBL" id="GAH73885.1"/>
    </source>
</evidence>
<organism evidence="1">
    <name type="scientific">marine sediment metagenome</name>
    <dbReference type="NCBI Taxonomy" id="412755"/>
    <lineage>
        <taxon>unclassified sequences</taxon>
        <taxon>metagenomes</taxon>
        <taxon>ecological metagenomes</taxon>
    </lineage>
</organism>
<gene>
    <name evidence="1" type="ORF">S03H2_45809</name>
</gene>
<name>X1IXB4_9ZZZZ</name>
<sequence>MASVGDDMGTLSAGRDEEEWRKRLTTVLRSGHPVVAIDNVDKTLASSHLAHALTTPIWRDRLMGGNEDIRIPVRCVWVATGNNPMLSTEIARRCIRIRLDARLDQPWRRDPATFRYQKLLAHAYTQRGPLIAAALTLTNAWLAASRPKAKTPPLGSYESWASVIGGILKVAGIEGFLTNLDELYERADSEGAVWRRFMGIWWDKFGEVAVGVKDLHPLAEAMDDFPLGRGQERSQKVVLGKGLRKRLNMV</sequence>
<dbReference type="EMBL" id="BARU01028725">
    <property type="protein sequence ID" value="GAH73885.1"/>
    <property type="molecule type" value="Genomic_DNA"/>
</dbReference>
<feature type="non-terminal residue" evidence="1">
    <location>
        <position position="250"/>
    </location>
</feature>
<comment type="caution">
    <text evidence="1">The sequence shown here is derived from an EMBL/GenBank/DDBJ whole genome shotgun (WGS) entry which is preliminary data.</text>
</comment>
<reference evidence="1" key="1">
    <citation type="journal article" date="2014" name="Front. Microbiol.">
        <title>High frequency of phylogenetically diverse reductive dehalogenase-homologous genes in deep subseafloor sedimentary metagenomes.</title>
        <authorList>
            <person name="Kawai M."/>
            <person name="Futagami T."/>
            <person name="Toyoda A."/>
            <person name="Takaki Y."/>
            <person name="Nishi S."/>
            <person name="Hori S."/>
            <person name="Arai W."/>
            <person name="Tsubouchi T."/>
            <person name="Morono Y."/>
            <person name="Uchiyama I."/>
            <person name="Ito T."/>
            <person name="Fujiyama A."/>
            <person name="Inagaki F."/>
            <person name="Takami H."/>
        </authorList>
    </citation>
    <scope>NUCLEOTIDE SEQUENCE</scope>
    <source>
        <strain evidence="1">Expedition CK06-06</strain>
    </source>
</reference>
<accession>X1IXB4</accession>
<protein>
    <submittedName>
        <fullName evidence="1">Uncharacterized protein</fullName>
    </submittedName>
</protein>
<proteinExistence type="predicted"/>
<dbReference type="AlphaFoldDB" id="X1IXB4"/>